<dbReference type="Proteomes" id="UP001476950">
    <property type="component" value="Unassembled WGS sequence"/>
</dbReference>
<dbReference type="PROSITE" id="PS50046">
    <property type="entry name" value="PHYTOCHROME_2"/>
    <property type="match status" value="1"/>
</dbReference>
<dbReference type="Gene3D" id="3.30.450.40">
    <property type="match status" value="1"/>
</dbReference>
<comment type="catalytic activity">
    <reaction evidence="1">
        <text>ATP + protein L-histidine = ADP + protein N-phospho-L-histidine.</text>
        <dbReference type="EC" id="2.7.13.3"/>
    </reaction>
</comment>
<evidence type="ECO:0000256" key="12">
    <source>
        <dbReference type="ARBA" id="ARBA00023136"/>
    </source>
</evidence>
<name>A0ABV0KCD8_9CYAN</name>
<dbReference type="SUPFAM" id="SSF55781">
    <property type="entry name" value="GAF domain-like"/>
    <property type="match status" value="1"/>
</dbReference>
<dbReference type="Gene3D" id="3.30.565.10">
    <property type="entry name" value="Histidine kinase-like ATPase, C-terminal domain"/>
    <property type="match status" value="1"/>
</dbReference>
<dbReference type="SUPFAM" id="SSF47384">
    <property type="entry name" value="Homodimeric domain of signal transducing histidine kinase"/>
    <property type="match status" value="1"/>
</dbReference>
<feature type="transmembrane region" description="Helical" evidence="13">
    <location>
        <begin position="37"/>
        <end position="59"/>
    </location>
</feature>
<feature type="transmembrane region" description="Helical" evidence="13">
    <location>
        <begin position="110"/>
        <end position="128"/>
    </location>
</feature>
<feature type="domain" description="Phytochrome chromophore attachment site" evidence="14">
    <location>
        <begin position="338"/>
        <end position="487"/>
    </location>
</feature>
<evidence type="ECO:0000256" key="13">
    <source>
        <dbReference type="SAM" id="Phobius"/>
    </source>
</evidence>
<feature type="transmembrane region" description="Helical" evidence="13">
    <location>
        <begin position="65"/>
        <end position="90"/>
    </location>
</feature>
<keyword evidence="5" id="KW-1003">Cell membrane</keyword>
<proteinExistence type="inferred from homology"/>
<dbReference type="InterPro" id="IPR036097">
    <property type="entry name" value="HisK_dim/P_sf"/>
</dbReference>
<dbReference type="SMART" id="SM00388">
    <property type="entry name" value="HisKA"/>
    <property type="match status" value="1"/>
</dbReference>
<dbReference type="Pfam" id="PF02518">
    <property type="entry name" value="HATPase_c"/>
    <property type="match status" value="1"/>
</dbReference>
<feature type="transmembrane region" description="Helical" evidence="13">
    <location>
        <begin position="203"/>
        <end position="224"/>
    </location>
</feature>
<evidence type="ECO:0000256" key="6">
    <source>
        <dbReference type="ARBA" id="ARBA00022553"/>
    </source>
</evidence>
<keyword evidence="6" id="KW-0597">Phosphoprotein</keyword>
<evidence type="ECO:0000256" key="5">
    <source>
        <dbReference type="ARBA" id="ARBA00022475"/>
    </source>
</evidence>
<feature type="transmembrane region" description="Helical" evidence="13">
    <location>
        <begin position="148"/>
        <end position="170"/>
    </location>
</feature>
<evidence type="ECO:0000256" key="11">
    <source>
        <dbReference type="ARBA" id="ARBA00023012"/>
    </source>
</evidence>
<evidence type="ECO:0000256" key="10">
    <source>
        <dbReference type="ARBA" id="ARBA00022989"/>
    </source>
</evidence>
<reference evidence="16 17" key="1">
    <citation type="submission" date="2022-04" db="EMBL/GenBank/DDBJ databases">
        <title>Positive selection, recombination, and allopatry shape intraspecific diversity of widespread and dominant cyanobacteria.</title>
        <authorList>
            <person name="Wei J."/>
            <person name="Shu W."/>
            <person name="Hu C."/>
        </authorList>
    </citation>
    <scope>NUCLEOTIDE SEQUENCE [LARGE SCALE GENOMIC DNA]</scope>
    <source>
        <strain evidence="16 17">AS-A4</strain>
    </source>
</reference>
<keyword evidence="7" id="KW-0808">Transferase</keyword>
<accession>A0ABV0KCD8</accession>
<keyword evidence="11" id="KW-0902">Two-component regulatory system</keyword>
<comment type="similarity">
    <text evidence="3">In the N-terminal section; belongs to the phytochrome family.</text>
</comment>
<dbReference type="PANTHER" id="PTHR43047:SF64">
    <property type="entry name" value="HISTIDINE KINASE CONTAINING CHEY-HOMOLOGOUS RECEIVER DOMAIN AND PAS DOMAIN-RELATED"/>
    <property type="match status" value="1"/>
</dbReference>
<dbReference type="CDD" id="cd00075">
    <property type="entry name" value="HATPase"/>
    <property type="match status" value="1"/>
</dbReference>
<evidence type="ECO:0000313" key="17">
    <source>
        <dbReference type="Proteomes" id="UP001476950"/>
    </source>
</evidence>
<evidence type="ECO:0000259" key="14">
    <source>
        <dbReference type="PROSITE" id="PS50046"/>
    </source>
</evidence>
<feature type="domain" description="Histidine kinase" evidence="15">
    <location>
        <begin position="539"/>
        <end position="762"/>
    </location>
</feature>
<feature type="transmembrane region" description="Helical" evidence="13">
    <location>
        <begin position="244"/>
        <end position="266"/>
    </location>
</feature>
<keyword evidence="10 13" id="KW-1133">Transmembrane helix</keyword>
<keyword evidence="8 13" id="KW-0812">Transmembrane</keyword>
<evidence type="ECO:0000256" key="7">
    <source>
        <dbReference type="ARBA" id="ARBA00022679"/>
    </source>
</evidence>
<dbReference type="InterPro" id="IPR007895">
    <property type="entry name" value="MASE1"/>
</dbReference>
<feature type="transmembrane region" description="Helical" evidence="13">
    <location>
        <begin position="286"/>
        <end position="307"/>
    </location>
</feature>
<dbReference type="Gene3D" id="1.10.287.130">
    <property type="match status" value="1"/>
</dbReference>
<keyword evidence="12 13" id="KW-0472">Membrane</keyword>
<dbReference type="Pfam" id="PF05231">
    <property type="entry name" value="MASE1"/>
    <property type="match status" value="1"/>
</dbReference>
<dbReference type="PRINTS" id="PR00344">
    <property type="entry name" value="BCTRLSENSOR"/>
</dbReference>
<dbReference type="SMART" id="SM00387">
    <property type="entry name" value="HATPase_c"/>
    <property type="match status" value="1"/>
</dbReference>
<organism evidence="16 17">
    <name type="scientific">Stenomitos frigidus AS-A4</name>
    <dbReference type="NCBI Taxonomy" id="2933935"/>
    <lineage>
        <taxon>Bacteria</taxon>
        <taxon>Bacillati</taxon>
        <taxon>Cyanobacteriota</taxon>
        <taxon>Cyanophyceae</taxon>
        <taxon>Leptolyngbyales</taxon>
        <taxon>Leptolyngbyaceae</taxon>
        <taxon>Stenomitos</taxon>
    </lineage>
</organism>
<comment type="caution">
    <text evidence="16">The sequence shown here is derived from an EMBL/GenBank/DDBJ whole genome shotgun (WGS) entry which is preliminary data.</text>
</comment>
<evidence type="ECO:0000256" key="1">
    <source>
        <dbReference type="ARBA" id="ARBA00000085"/>
    </source>
</evidence>
<gene>
    <name evidence="16" type="ORF">NDI38_00480</name>
</gene>
<dbReference type="PROSITE" id="PS50109">
    <property type="entry name" value="HIS_KIN"/>
    <property type="match status" value="1"/>
</dbReference>
<dbReference type="InterPro" id="IPR003661">
    <property type="entry name" value="HisK_dim/P_dom"/>
</dbReference>
<dbReference type="CDD" id="cd00082">
    <property type="entry name" value="HisKA"/>
    <property type="match status" value="1"/>
</dbReference>
<evidence type="ECO:0000256" key="8">
    <source>
        <dbReference type="ARBA" id="ARBA00022692"/>
    </source>
</evidence>
<dbReference type="EC" id="2.7.13.3" evidence="4"/>
<evidence type="ECO:0000256" key="3">
    <source>
        <dbReference type="ARBA" id="ARBA00006402"/>
    </source>
</evidence>
<dbReference type="SMART" id="SM00065">
    <property type="entry name" value="GAF"/>
    <property type="match status" value="1"/>
</dbReference>
<dbReference type="Pfam" id="PF01590">
    <property type="entry name" value="GAF"/>
    <property type="match status" value="1"/>
</dbReference>
<dbReference type="InterPro" id="IPR003018">
    <property type="entry name" value="GAF"/>
</dbReference>
<dbReference type="RefSeq" id="WP_190453297.1">
    <property type="nucleotide sequence ID" value="NZ_JAMPLM010000001.1"/>
</dbReference>
<evidence type="ECO:0000256" key="4">
    <source>
        <dbReference type="ARBA" id="ARBA00012438"/>
    </source>
</evidence>
<dbReference type="InterPro" id="IPR005467">
    <property type="entry name" value="His_kinase_dom"/>
</dbReference>
<evidence type="ECO:0000256" key="9">
    <source>
        <dbReference type="ARBA" id="ARBA00022777"/>
    </source>
</evidence>
<dbReference type="InterPro" id="IPR003594">
    <property type="entry name" value="HATPase_dom"/>
</dbReference>
<dbReference type="SUPFAM" id="SSF55874">
    <property type="entry name" value="ATPase domain of HSP90 chaperone/DNA topoisomerase II/histidine kinase"/>
    <property type="match status" value="1"/>
</dbReference>
<sequence length="769" mass="83972">MPLGAYLLKTGAIALAYFVVGRLTVFVANLGLEASPIWFPAGIALGVLLLGSTNVWVGISLGSSLLAVSVGVTGAAALVTAVGTTLSAIVGKALLRQVGWSSSLNSLRGALKFLALAVVVSPIPNATIRTLYACIAGLSPWQQFSSQWWAIALGDSIGILVMAPLLLVWLSKPLPNNVPFGSNASVWWQQLQHQWRRWRTLEALLWVTLLLSVSWFVFCASMHAGKARYPLEILPLAPIVWAALRFGQQGTVVSGFIVSSLAFWGLTQHRGPFLMDANGNTQQATLLLQTFVGVTMGIVLMLAAAVAERQQAEAQLRFAADRERLLAETAQRIRRSLELDEILNTTVSEVRHLLQADQVFIIRLDPCGQGLSGHNLTVAESVSPGWTSVQGWVSDQRVAQEIEALFKQKTSENPCNIKPVKAIDDTAQADKPPLIAEYYRYCQVKASIGVPIMVHHKMFGILLVNQCSGPRHWLPLETNLLEQLATQVEIAIQQGQLYQHLQTLTVSLEGQVQARTAELQQRMQELQSLNQVKDLLLHAVAHDLRTPVQGMLMVLNSLRSRHKDCEAVPVPCGKFDRMVQSCDHQLNLLNSLLEGHTDDTPATVLHCQPVHLHQVVDIALSNLKPLLSENHVTLCAQVPCDLPPIKADLQQLRQVFESLLLNAVKHNAPGLTITLNATIDTTTAAPRMIHCAIADNGRGMDQNQCDRLFQLYVRGIDNQHLTGIGLGLHRCRQVITAHGGQVGVASHPGKGSQFWFTLPLADGNINAHS</sequence>
<evidence type="ECO:0000313" key="16">
    <source>
        <dbReference type="EMBL" id="MEP1056892.1"/>
    </source>
</evidence>
<dbReference type="InterPro" id="IPR029016">
    <property type="entry name" value="GAF-like_dom_sf"/>
</dbReference>
<dbReference type="InterPro" id="IPR036890">
    <property type="entry name" value="HATPase_C_sf"/>
</dbReference>
<dbReference type="InterPro" id="IPR004358">
    <property type="entry name" value="Sig_transdc_His_kin-like_C"/>
</dbReference>
<keyword evidence="17" id="KW-1185">Reference proteome</keyword>
<evidence type="ECO:0000259" key="15">
    <source>
        <dbReference type="PROSITE" id="PS50109"/>
    </source>
</evidence>
<dbReference type="EMBL" id="JAMPLM010000001">
    <property type="protein sequence ID" value="MEP1056892.1"/>
    <property type="molecule type" value="Genomic_DNA"/>
</dbReference>
<dbReference type="PANTHER" id="PTHR43047">
    <property type="entry name" value="TWO-COMPONENT HISTIDINE PROTEIN KINASE"/>
    <property type="match status" value="1"/>
</dbReference>
<keyword evidence="9" id="KW-0418">Kinase</keyword>
<feature type="transmembrane region" description="Helical" evidence="13">
    <location>
        <begin position="6"/>
        <end position="25"/>
    </location>
</feature>
<dbReference type="InterPro" id="IPR016132">
    <property type="entry name" value="Phyto_chromo_attachment"/>
</dbReference>
<comment type="subcellular location">
    <subcellularLocation>
        <location evidence="2">Cell membrane</location>
        <topology evidence="2">Multi-pass membrane protein</topology>
    </subcellularLocation>
</comment>
<evidence type="ECO:0000256" key="2">
    <source>
        <dbReference type="ARBA" id="ARBA00004651"/>
    </source>
</evidence>
<protein>
    <recommendedName>
        <fullName evidence="4">histidine kinase</fullName>
        <ecNumber evidence="4">2.7.13.3</ecNumber>
    </recommendedName>
</protein>